<feature type="transmembrane region" description="Helical" evidence="1">
    <location>
        <begin position="119"/>
        <end position="148"/>
    </location>
</feature>
<feature type="transmembrane region" description="Helical" evidence="1">
    <location>
        <begin position="168"/>
        <end position="190"/>
    </location>
</feature>
<dbReference type="EMBL" id="CAJOBF010000678">
    <property type="protein sequence ID" value="CAF3853284.1"/>
    <property type="molecule type" value="Genomic_DNA"/>
</dbReference>
<name>A0A816M8M3_9BILA</name>
<comment type="caution">
    <text evidence="2">The sequence shown here is derived from an EMBL/GenBank/DDBJ whole genome shotgun (WGS) entry which is preliminary data.</text>
</comment>
<dbReference type="EMBL" id="CAJOBG010000585">
    <property type="protein sequence ID" value="CAF3833062.1"/>
    <property type="molecule type" value="Genomic_DNA"/>
</dbReference>
<sequence>MMTDLDLRSVEVDLNGSPIVKTEPSPIQLETTDYSKYLRKLAGVNVSSVKWTIICIALDLIYTMILLGMSASNQSSCPIEPRIPIYLIVYSSVSLVSIATSIVACIMHYQKYDQSLNGFYYVHCSAIIIITIQFFNYIWLMVGSVWVFRVYKAVQYTENNQPTYCQQSIYQFGIIVTVLNYIFSFTCCYCKSLPWKV</sequence>
<evidence type="ECO:0000313" key="5">
    <source>
        <dbReference type="EMBL" id="CAF3853284.1"/>
    </source>
</evidence>
<evidence type="ECO:0000313" key="6">
    <source>
        <dbReference type="Proteomes" id="UP000663856"/>
    </source>
</evidence>
<evidence type="ECO:0000313" key="4">
    <source>
        <dbReference type="EMBL" id="CAF3833062.1"/>
    </source>
</evidence>
<proteinExistence type="predicted"/>
<feature type="transmembrane region" description="Helical" evidence="1">
    <location>
        <begin position="83"/>
        <end position="107"/>
    </location>
</feature>
<keyword evidence="1" id="KW-0472">Membrane</keyword>
<keyword evidence="7" id="KW-1185">Reference proteome</keyword>
<evidence type="ECO:0000256" key="1">
    <source>
        <dbReference type="SAM" id="Phobius"/>
    </source>
</evidence>
<dbReference type="EMBL" id="CAJNRF010000514">
    <property type="protein sequence ID" value="CAF1965471.1"/>
    <property type="molecule type" value="Genomic_DNA"/>
</dbReference>
<dbReference type="Proteomes" id="UP000663887">
    <property type="component" value="Unassembled WGS sequence"/>
</dbReference>
<evidence type="ECO:0000313" key="3">
    <source>
        <dbReference type="EMBL" id="CAF2156051.1"/>
    </source>
</evidence>
<evidence type="ECO:0008006" key="8">
    <source>
        <dbReference type="Google" id="ProtNLM"/>
    </source>
</evidence>
<reference evidence="2" key="1">
    <citation type="submission" date="2021-02" db="EMBL/GenBank/DDBJ databases">
        <authorList>
            <person name="Nowell W R."/>
        </authorList>
    </citation>
    <scope>NUCLEOTIDE SEQUENCE</scope>
</reference>
<dbReference type="PANTHER" id="PTHR33444">
    <property type="entry name" value="SI:DKEY-19B23.12-RELATED"/>
    <property type="match status" value="1"/>
</dbReference>
<dbReference type="AlphaFoldDB" id="A0A816M8M3"/>
<accession>A0A816M8M3</accession>
<dbReference type="EMBL" id="CAJNRG010014461">
    <property type="protein sequence ID" value="CAF2156051.1"/>
    <property type="molecule type" value="Genomic_DNA"/>
</dbReference>
<feature type="transmembrane region" description="Helical" evidence="1">
    <location>
        <begin position="49"/>
        <end position="71"/>
    </location>
</feature>
<protein>
    <recommendedName>
        <fullName evidence="8">Transmembrane protein</fullName>
    </recommendedName>
</protein>
<dbReference type="Proteomes" id="UP000663856">
    <property type="component" value="Unassembled WGS sequence"/>
</dbReference>
<organism evidence="2 6">
    <name type="scientific">Rotaria magnacalcarata</name>
    <dbReference type="NCBI Taxonomy" id="392030"/>
    <lineage>
        <taxon>Eukaryota</taxon>
        <taxon>Metazoa</taxon>
        <taxon>Spiralia</taxon>
        <taxon>Gnathifera</taxon>
        <taxon>Rotifera</taxon>
        <taxon>Eurotatoria</taxon>
        <taxon>Bdelloidea</taxon>
        <taxon>Philodinida</taxon>
        <taxon>Philodinidae</taxon>
        <taxon>Rotaria</taxon>
    </lineage>
</organism>
<dbReference type="PANTHER" id="PTHR33444:SF7">
    <property type="entry name" value="TRANSMEMBRANE PROTEIN 272"/>
    <property type="match status" value="1"/>
</dbReference>
<keyword evidence="1" id="KW-0812">Transmembrane</keyword>
<evidence type="ECO:0000313" key="2">
    <source>
        <dbReference type="EMBL" id="CAF1965471.1"/>
    </source>
</evidence>
<evidence type="ECO:0000313" key="7">
    <source>
        <dbReference type="Proteomes" id="UP000663866"/>
    </source>
</evidence>
<dbReference type="InterPro" id="IPR040350">
    <property type="entry name" value="TMEM272"/>
</dbReference>
<dbReference type="Proteomes" id="UP000663866">
    <property type="component" value="Unassembled WGS sequence"/>
</dbReference>
<dbReference type="Proteomes" id="UP000663842">
    <property type="component" value="Unassembled WGS sequence"/>
</dbReference>
<keyword evidence="1" id="KW-1133">Transmembrane helix</keyword>
<gene>
    <name evidence="4" type="ORF">OVN521_LOCUS5773</name>
    <name evidence="5" type="ORF">UXM345_LOCUS7952</name>
    <name evidence="2" type="ORF">WKI299_LOCUS3058</name>
    <name evidence="3" type="ORF">XDN619_LOCUS29580</name>
</gene>